<proteinExistence type="predicted"/>
<dbReference type="RefSeq" id="WP_132172315.1">
    <property type="nucleotide sequence ID" value="NZ_SMKX01000094.1"/>
</dbReference>
<protein>
    <submittedName>
        <fullName evidence="5">LuxR family transcriptional regulator</fullName>
    </submittedName>
</protein>
<dbReference type="Proteomes" id="UP000295124">
    <property type="component" value="Unassembled WGS sequence"/>
</dbReference>
<evidence type="ECO:0000256" key="2">
    <source>
        <dbReference type="ARBA" id="ARBA00023125"/>
    </source>
</evidence>
<evidence type="ECO:0000256" key="3">
    <source>
        <dbReference type="ARBA" id="ARBA00023163"/>
    </source>
</evidence>
<dbReference type="PROSITE" id="PS50043">
    <property type="entry name" value="HTH_LUXR_2"/>
    <property type="match status" value="1"/>
</dbReference>
<comment type="caution">
    <text evidence="5">The sequence shown here is derived from an EMBL/GenBank/DDBJ whole genome shotgun (WGS) entry which is preliminary data.</text>
</comment>
<dbReference type="GO" id="GO:0006355">
    <property type="term" value="P:regulation of DNA-templated transcription"/>
    <property type="evidence" value="ECO:0007669"/>
    <property type="project" value="InterPro"/>
</dbReference>
<name>A0A4R4Z8F9_9ACTN</name>
<organism evidence="5 6">
    <name type="scientific">Kribbella antibiotica</name>
    <dbReference type="NCBI Taxonomy" id="190195"/>
    <lineage>
        <taxon>Bacteria</taxon>
        <taxon>Bacillati</taxon>
        <taxon>Actinomycetota</taxon>
        <taxon>Actinomycetes</taxon>
        <taxon>Propionibacteriales</taxon>
        <taxon>Kribbellaceae</taxon>
        <taxon>Kribbella</taxon>
    </lineage>
</organism>
<dbReference type="SUPFAM" id="SSF46894">
    <property type="entry name" value="C-terminal effector domain of the bipartite response regulators"/>
    <property type="match status" value="1"/>
</dbReference>
<dbReference type="GO" id="GO:0003677">
    <property type="term" value="F:DNA binding"/>
    <property type="evidence" value="ECO:0007669"/>
    <property type="project" value="UniProtKB-KW"/>
</dbReference>
<dbReference type="PRINTS" id="PR00038">
    <property type="entry name" value="HTHLUXR"/>
</dbReference>
<keyword evidence="2" id="KW-0238">DNA-binding</keyword>
<sequence length="211" mass="22844">MTVTTLNRPGLPARHGIAALLADAREEVLAMNTLTSAGPAFGLRDVRPTVRYRAIYPDTARTAPSMCRHLTAMTMAGAAIRTVPVVELNALVIDRAIAVLPTDGPDGNVAVLRLNSVVAAATGFFERLWPSAVPMADSEVPVTAELSPREREVLRLMTLGMTDEHVAAKLGVSVRTIRRMVAHLMNRLGARSRFQAGVKAAERGWLLDWRS</sequence>
<dbReference type="InterPro" id="IPR016032">
    <property type="entry name" value="Sig_transdc_resp-reg_C-effctor"/>
</dbReference>
<dbReference type="Gene3D" id="1.10.10.10">
    <property type="entry name" value="Winged helix-like DNA-binding domain superfamily/Winged helix DNA-binding domain"/>
    <property type="match status" value="1"/>
</dbReference>
<keyword evidence="3" id="KW-0804">Transcription</keyword>
<dbReference type="InterPro" id="IPR036388">
    <property type="entry name" value="WH-like_DNA-bd_sf"/>
</dbReference>
<evidence type="ECO:0000313" key="6">
    <source>
        <dbReference type="Proteomes" id="UP000295124"/>
    </source>
</evidence>
<evidence type="ECO:0000313" key="5">
    <source>
        <dbReference type="EMBL" id="TDD54455.1"/>
    </source>
</evidence>
<dbReference type="OrthoDB" id="3728246at2"/>
<dbReference type="PANTHER" id="PTHR44688">
    <property type="entry name" value="DNA-BINDING TRANSCRIPTIONAL ACTIVATOR DEVR_DOSR"/>
    <property type="match status" value="1"/>
</dbReference>
<reference evidence="5 6" key="1">
    <citation type="submission" date="2019-03" db="EMBL/GenBank/DDBJ databases">
        <title>Draft genome sequences of novel Actinobacteria.</title>
        <authorList>
            <person name="Sahin N."/>
            <person name="Ay H."/>
            <person name="Saygin H."/>
        </authorList>
    </citation>
    <scope>NUCLEOTIDE SEQUENCE [LARGE SCALE GENOMIC DNA]</scope>
    <source>
        <strain evidence="5 6">JCM 13523</strain>
    </source>
</reference>
<dbReference type="PANTHER" id="PTHR44688:SF16">
    <property type="entry name" value="DNA-BINDING TRANSCRIPTIONAL ACTIVATOR DEVR_DOSR"/>
    <property type="match status" value="1"/>
</dbReference>
<evidence type="ECO:0000256" key="1">
    <source>
        <dbReference type="ARBA" id="ARBA00023015"/>
    </source>
</evidence>
<dbReference type="Pfam" id="PF00196">
    <property type="entry name" value="GerE"/>
    <property type="match status" value="1"/>
</dbReference>
<keyword evidence="1" id="KW-0805">Transcription regulation</keyword>
<evidence type="ECO:0000259" key="4">
    <source>
        <dbReference type="PROSITE" id="PS50043"/>
    </source>
</evidence>
<dbReference type="EMBL" id="SMKX01000094">
    <property type="protein sequence ID" value="TDD54455.1"/>
    <property type="molecule type" value="Genomic_DNA"/>
</dbReference>
<keyword evidence="6" id="KW-1185">Reference proteome</keyword>
<dbReference type="AlphaFoldDB" id="A0A4R4Z8F9"/>
<dbReference type="SMART" id="SM00421">
    <property type="entry name" value="HTH_LUXR"/>
    <property type="match status" value="1"/>
</dbReference>
<accession>A0A4R4Z8F9</accession>
<gene>
    <name evidence="5" type="ORF">E1263_27135</name>
</gene>
<dbReference type="CDD" id="cd06170">
    <property type="entry name" value="LuxR_C_like"/>
    <property type="match status" value="1"/>
</dbReference>
<dbReference type="InterPro" id="IPR000792">
    <property type="entry name" value="Tscrpt_reg_LuxR_C"/>
</dbReference>
<feature type="domain" description="HTH luxR-type" evidence="4">
    <location>
        <begin position="139"/>
        <end position="204"/>
    </location>
</feature>